<reference evidence="2 3" key="1">
    <citation type="submission" date="2015-11" db="EMBL/GenBank/DDBJ databases">
        <authorList>
            <person name="Zhang Y."/>
            <person name="Guo Z."/>
        </authorList>
    </citation>
    <scope>NUCLEOTIDE SEQUENCE [LARGE SCALE GENOMIC DNA]</scope>
    <source>
        <strain evidence="2 3">KCTC 12086</strain>
    </source>
</reference>
<evidence type="ECO:0008006" key="4">
    <source>
        <dbReference type="Google" id="ProtNLM"/>
    </source>
</evidence>
<dbReference type="RefSeq" id="WP_058032370.1">
    <property type="nucleotide sequence ID" value="NZ_CP013188.1"/>
</dbReference>
<feature type="chain" id="PRO_5006601260" description="DUF4920 domain-containing protein" evidence="1">
    <location>
        <begin position="21"/>
        <end position="157"/>
    </location>
</feature>
<name>A0A0S2K8F5_9GAMM</name>
<gene>
    <name evidence="2" type="ORF">PP2015_4052</name>
</gene>
<dbReference type="InterPro" id="IPR032577">
    <property type="entry name" value="DUF4920"/>
</dbReference>
<keyword evidence="1" id="KW-0732">Signal</keyword>
<dbReference type="STRING" id="161398.PP2015_4052"/>
<organism evidence="2 3">
    <name type="scientific">Pseudoalteromonas phenolica</name>
    <dbReference type="NCBI Taxonomy" id="161398"/>
    <lineage>
        <taxon>Bacteria</taxon>
        <taxon>Pseudomonadati</taxon>
        <taxon>Pseudomonadota</taxon>
        <taxon>Gammaproteobacteria</taxon>
        <taxon>Alteromonadales</taxon>
        <taxon>Pseudoalteromonadaceae</taxon>
        <taxon>Pseudoalteromonas</taxon>
    </lineage>
</organism>
<dbReference type="Proteomes" id="UP000061457">
    <property type="component" value="Chromosome II"/>
</dbReference>
<evidence type="ECO:0000313" key="3">
    <source>
        <dbReference type="Proteomes" id="UP000061457"/>
    </source>
</evidence>
<evidence type="ECO:0000313" key="2">
    <source>
        <dbReference type="EMBL" id="ALO44520.1"/>
    </source>
</evidence>
<sequence>MYYKSMLVAALLLLSFPDLAFAKNLNFGTEVDVKQVTKISTILEQPDKYLSSPVTIKGTVVGVCKKRGCWMTIASDKRFENLRIKVRDGDMVFPMSAKGSQAIATGKLNKIEFDLERTKQIKAQQAIAKNEVFDPASVTEPLVIYQLVPTGVSILDQ</sequence>
<evidence type="ECO:0000256" key="1">
    <source>
        <dbReference type="SAM" id="SignalP"/>
    </source>
</evidence>
<accession>A0A0S2K8F5</accession>
<dbReference type="EMBL" id="CP013188">
    <property type="protein sequence ID" value="ALO44520.1"/>
    <property type="molecule type" value="Genomic_DNA"/>
</dbReference>
<dbReference type="PATRIC" id="fig|161398.10.peg.4155"/>
<feature type="signal peptide" evidence="1">
    <location>
        <begin position="1"/>
        <end position="20"/>
    </location>
</feature>
<dbReference type="AlphaFoldDB" id="A0A0S2K8F5"/>
<dbReference type="KEGG" id="pphe:PP2015_4052"/>
<dbReference type="Pfam" id="PF16267">
    <property type="entry name" value="DUF4920"/>
    <property type="match status" value="1"/>
</dbReference>
<keyword evidence="3" id="KW-1185">Reference proteome</keyword>
<proteinExistence type="predicted"/>
<protein>
    <recommendedName>
        <fullName evidence="4">DUF4920 domain-containing protein</fullName>
    </recommendedName>
</protein>